<evidence type="ECO:0000313" key="2">
    <source>
        <dbReference type="EMBL" id="RDK39880.1"/>
    </source>
</evidence>
<dbReference type="GO" id="GO:0030247">
    <property type="term" value="F:polysaccharide binding"/>
    <property type="evidence" value="ECO:0007669"/>
    <property type="project" value="TreeGrafter"/>
</dbReference>
<dbReference type="PANTHER" id="PTHR46938">
    <property type="entry name" value="DISCOIDIN-1 SUBUNIT A-RELATED-RELATED"/>
    <property type="match status" value="1"/>
</dbReference>
<feature type="domain" description="Peptidase metallopeptidase" evidence="1">
    <location>
        <begin position="40"/>
        <end position="190"/>
    </location>
</feature>
<dbReference type="InterPro" id="IPR001506">
    <property type="entry name" value="Peptidase_M12A"/>
</dbReference>
<dbReference type="Pfam" id="PF01400">
    <property type="entry name" value="Astacin"/>
    <property type="match status" value="1"/>
</dbReference>
<dbReference type="SUPFAM" id="SSF55486">
    <property type="entry name" value="Metalloproteases ('zincins'), catalytic domain"/>
    <property type="match status" value="1"/>
</dbReference>
<dbReference type="InterPro" id="IPR024079">
    <property type="entry name" value="MetalloPept_cat_dom_sf"/>
</dbReference>
<dbReference type="Gene3D" id="3.40.390.10">
    <property type="entry name" value="Collagenase (Catalytic Domain)"/>
    <property type="match status" value="1"/>
</dbReference>
<dbReference type="Pfam" id="PF09458">
    <property type="entry name" value="H_lectin"/>
    <property type="match status" value="3"/>
</dbReference>
<accession>A0A370PCF9</accession>
<evidence type="ECO:0000313" key="3">
    <source>
        <dbReference type="Proteomes" id="UP000254937"/>
    </source>
</evidence>
<name>A0A370PCF9_ASPPH</name>
<dbReference type="GO" id="GO:0070492">
    <property type="term" value="F:oligosaccharide binding"/>
    <property type="evidence" value="ECO:0007669"/>
    <property type="project" value="TreeGrafter"/>
</dbReference>
<sequence length="518" mass="58811">MDSTRICVERIPSSEKSKLPPRNLVPPTLGSGPAELAMPKNAYWRPGTKLLVRFLSGSEFVKNKVKYYAQTWENYANIDFVFNNSPKAQIRVSFVRGGGSWSYLGTHNLEISDDQATMNFGWFDDNTPDEEFSRTTIHEFGHALGCIHEHMSPSASIPWDKDKVYQYYMGPPNVWSKEEVDRNLFHQYAPSETFYTRFDPRSIMLYRISNDLTIGDYETPNNTVLSATDKMFIHSLYPEQARSQARFTTQDFRPPSRSNLLNALQVNFDPEYKEAPSVAVGLTELNLSKDFNVRIKAYADRITESGFVIHADSWADTILFSAGAAWFEVSSTDTEFQTGNFDTLELHPWNEAKPQNRKRVVLERSFAEPPKVLVWLQGFDMDKRKDWRIAVHASNISSEGFDIHIDTWGDSILYSASASWIAYPADKEGIFSGVVDSSIRQNTTSPSQVKGGRVDFPRGVFDRKHRVYAAIKSFNVSCKHDLRLIIQTEKITKDGFDWKVEAGGDSMLNGAGISYVVI</sequence>
<dbReference type="Gene3D" id="2.60.40.2080">
    <property type="match status" value="3"/>
</dbReference>
<dbReference type="InterPro" id="IPR052487">
    <property type="entry name" value="Galactose-binding_lectin"/>
</dbReference>
<dbReference type="GO" id="GO:0046871">
    <property type="term" value="F:N-acetylgalactosamine binding"/>
    <property type="evidence" value="ECO:0007669"/>
    <property type="project" value="TreeGrafter"/>
</dbReference>
<dbReference type="GO" id="GO:0004222">
    <property type="term" value="F:metalloendopeptidase activity"/>
    <property type="evidence" value="ECO:0007669"/>
    <property type="project" value="InterPro"/>
</dbReference>
<evidence type="ECO:0000259" key="1">
    <source>
        <dbReference type="SMART" id="SM00235"/>
    </source>
</evidence>
<dbReference type="GO" id="GO:0098609">
    <property type="term" value="P:cell-cell adhesion"/>
    <property type="evidence" value="ECO:0007669"/>
    <property type="project" value="TreeGrafter"/>
</dbReference>
<dbReference type="GO" id="GO:0006508">
    <property type="term" value="P:proteolysis"/>
    <property type="evidence" value="ECO:0007669"/>
    <property type="project" value="InterPro"/>
</dbReference>
<dbReference type="AlphaFoldDB" id="A0A370PCF9"/>
<dbReference type="InterPro" id="IPR037221">
    <property type="entry name" value="H-type_lectin_dom_sf"/>
</dbReference>
<organism evidence="2 3">
    <name type="scientific">Aspergillus phoenicis ATCC 13157</name>
    <dbReference type="NCBI Taxonomy" id="1353007"/>
    <lineage>
        <taxon>Eukaryota</taxon>
        <taxon>Fungi</taxon>
        <taxon>Dikarya</taxon>
        <taxon>Ascomycota</taxon>
        <taxon>Pezizomycotina</taxon>
        <taxon>Eurotiomycetes</taxon>
        <taxon>Eurotiomycetidae</taxon>
        <taxon>Eurotiales</taxon>
        <taxon>Aspergillaceae</taxon>
        <taxon>Aspergillus</taxon>
    </lineage>
</organism>
<keyword evidence="3" id="KW-1185">Reference proteome</keyword>
<proteinExistence type="predicted"/>
<gene>
    <name evidence="2" type="ORF">M752DRAFT_219790</name>
</gene>
<dbReference type="CDD" id="cd04327">
    <property type="entry name" value="ZnMc_MMP_like_3"/>
    <property type="match status" value="1"/>
</dbReference>
<dbReference type="SMART" id="SM00235">
    <property type="entry name" value="ZnMc"/>
    <property type="match status" value="1"/>
</dbReference>
<dbReference type="InterPro" id="IPR006026">
    <property type="entry name" value="Peptidase_Metallo"/>
</dbReference>
<dbReference type="Proteomes" id="UP000254937">
    <property type="component" value="Unassembled WGS sequence"/>
</dbReference>
<dbReference type="GO" id="GO:0009986">
    <property type="term" value="C:cell surface"/>
    <property type="evidence" value="ECO:0007669"/>
    <property type="project" value="TreeGrafter"/>
</dbReference>
<protein>
    <submittedName>
        <fullName evidence="2">Zincin</fullName>
    </submittedName>
</protein>
<reference evidence="2 3" key="1">
    <citation type="submission" date="2018-07" db="EMBL/GenBank/DDBJ databases">
        <title>Section-level genome sequencing of Aspergillus section Nigri to investigate inter- and intra-species variation.</title>
        <authorList>
            <consortium name="DOE Joint Genome Institute"/>
            <person name="Vesth T.C."/>
            <person name="Nybo J.L."/>
            <person name="Theobald S."/>
            <person name="Frisvad J.C."/>
            <person name="Larsen T.O."/>
            <person name="Nielsen K.F."/>
            <person name="Hoof J.B."/>
            <person name="Brandl J."/>
            <person name="Salamov A."/>
            <person name="Riley R."/>
            <person name="Gladden J.M."/>
            <person name="Phatale P."/>
            <person name="Nielsen M.T."/>
            <person name="Lyhne E.K."/>
            <person name="Kogle M.E."/>
            <person name="Strasser K."/>
            <person name="McDonnell E."/>
            <person name="Barry K."/>
            <person name="Clum A."/>
            <person name="Chen C."/>
            <person name="Nolan M."/>
            <person name="Sandor L."/>
            <person name="Kuo A."/>
            <person name="Lipzen A."/>
            <person name="Hainaut M."/>
            <person name="Drula E."/>
            <person name="Tsang A."/>
            <person name="Magnuson J.K."/>
            <person name="Henrissat B."/>
            <person name="Wiebenga A."/>
            <person name="Simmons B.A."/>
            <person name="Makela M.R."/>
            <person name="De vries R.P."/>
            <person name="Grigoriev I.V."/>
            <person name="Mortensen U.H."/>
            <person name="Baker S.E."/>
            <person name="Andersen M.R."/>
        </authorList>
    </citation>
    <scope>NUCLEOTIDE SEQUENCE [LARGE SCALE GENOMIC DNA]</scope>
    <source>
        <strain evidence="2 3">ATCC 13157</strain>
    </source>
</reference>
<dbReference type="GO" id="GO:0008270">
    <property type="term" value="F:zinc ion binding"/>
    <property type="evidence" value="ECO:0007669"/>
    <property type="project" value="InterPro"/>
</dbReference>
<dbReference type="SUPFAM" id="SSF141086">
    <property type="entry name" value="Agglutinin HPA-like"/>
    <property type="match status" value="3"/>
</dbReference>
<dbReference type="InterPro" id="IPR019019">
    <property type="entry name" value="H-type_lectin_domain"/>
</dbReference>
<dbReference type="GO" id="GO:0098636">
    <property type="term" value="C:protein complex involved in cell adhesion"/>
    <property type="evidence" value="ECO:0007669"/>
    <property type="project" value="TreeGrafter"/>
</dbReference>
<dbReference type="EMBL" id="KZ851859">
    <property type="protein sequence ID" value="RDK39880.1"/>
    <property type="molecule type" value="Genomic_DNA"/>
</dbReference>